<dbReference type="PRINTS" id="PR00081">
    <property type="entry name" value="GDHRDH"/>
</dbReference>
<sequence>MRTTCVHNPDDMPSKTAIVTGTLSHSGGAAGIGLAIVKFLAQSGHEVAHIAIFDIDATTGETVLKSLENDFPNLTFSFHICDVTSWESQAQMFEDVYADKGRIDIVFANAGIAETGSLITTTGDKPVKPDLKTYDVDLTGVIYTISLAAFYISKNQQSVTTGLKGSIICTASNSGLYPLSLAPIYTTAKYGVVGMVRGLAGRFRHEQIQINAIAPCIVETNIGARLRELPGIVFTPLSAVTQAVSMLLNGYEFNGKVAEISEDRITFAEPPAFVDESTKNNLAILGMLAERIWKGEFGDGGDKSS</sequence>
<organism evidence="4 5">
    <name type="scientific">Aspergillus granulosus</name>
    <dbReference type="NCBI Taxonomy" id="176169"/>
    <lineage>
        <taxon>Eukaryota</taxon>
        <taxon>Fungi</taxon>
        <taxon>Dikarya</taxon>
        <taxon>Ascomycota</taxon>
        <taxon>Pezizomycotina</taxon>
        <taxon>Eurotiomycetes</taxon>
        <taxon>Eurotiomycetidae</taxon>
        <taxon>Eurotiales</taxon>
        <taxon>Aspergillaceae</taxon>
        <taxon>Aspergillus</taxon>
        <taxon>Aspergillus subgen. Nidulantes</taxon>
    </lineage>
</organism>
<evidence type="ECO:0000313" key="5">
    <source>
        <dbReference type="Proteomes" id="UP001610334"/>
    </source>
</evidence>
<dbReference type="EMBL" id="JBFXLT010000056">
    <property type="protein sequence ID" value="KAL2811606.1"/>
    <property type="molecule type" value="Genomic_DNA"/>
</dbReference>
<dbReference type="Gene3D" id="3.40.50.720">
    <property type="entry name" value="NAD(P)-binding Rossmann-like Domain"/>
    <property type="match status" value="1"/>
</dbReference>
<name>A0ABR4H827_9EURO</name>
<dbReference type="Pfam" id="PF00106">
    <property type="entry name" value="adh_short"/>
    <property type="match status" value="1"/>
</dbReference>
<accession>A0ABR4H827</accession>
<dbReference type="InterPro" id="IPR002347">
    <property type="entry name" value="SDR_fam"/>
</dbReference>
<comment type="similarity">
    <text evidence="1">Belongs to the short-chain dehydrogenases/reductases (SDR) family.</text>
</comment>
<dbReference type="Proteomes" id="UP001610334">
    <property type="component" value="Unassembled WGS sequence"/>
</dbReference>
<gene>
    <name evidence="4" type="ORF">BJX63DRAFT_433279</name>
</gene>
<evidence type="ECO:0000256" key="3">
    <source>
        <dbReference type="ARBA" id="ARBA00023002"/>
    </source>
</evidence>
<evidence type="ECO:0000256" key="2">
    <source>
        <dbReference type="ARBA" id="ARBA00022857"/>
    </source>
</evidence>
<dbReference type="InterPro" id="IPR020904">
    <property type="entry name" value="Sc_DH/Rdtase_CS"/>
</dbReference>
<proteinExistence type="inferred from homology"/>
<protein>
    <submittedName>
        <fullName evidence="4">Uncharacterized protein</fullName>
    </submittedName>
</protein>
<keyword evidence="5" id="KW-1185">Reference proteome</keyword>
<dbReference type="PANTHER" id="PTHR44229">
    <property type="entry name" value="15-HYDROXYPROSTAGLANDIN DEHYDROGENASE [NAD(+)]"/>
    <property type="match status" value="1"/>
</dbReference>
<dbReference type="PROSITE" id="PS00061">
    <property type="entry name" value="ADH_SHORT"/>
    <property type="match status" value="1"/>
</dbReference>
<keyword evidence="2" id="KW-0521">NADP</keyword>
<dbReference type="SUPFAM" id="SSF51735">
    <property type="entry name" value="NAD(P)-binding Rossmann-fold domains"/>
    <property type="match status" value="1"/>
</dbReference>
<dbReference type="PANTHER" id="PTHR44229:SF4">
    <property type="entry name" value="15-HYDROXYPROSTAGLANDIN DEHYDROGENASE [NAD(+)]"/>
    <property type="match status" value="1"/>
</dbReference>
<keyword evidence="3" id="KW-0560">Oxidoreductase</keyword>
<evidence type="ECO:0000313" key="4">
    <source>
        <dbReference type="EMBL" id="KAL2811606.1"/>
    </source>
</evidence>
<reference evidence="4 5" key="1">
    <citation type="submission" date="2024-07" db="EMBL/GenBank/DDBJ databases">
        <title>Section-level genome sequencing and comparative genomics of Aspergillus sections Usti and Cavernicolus.</title>
        <authorList>
            <consortium name="Lawrence Berkeley National Laboratory"/>
            <person name="Nybo J.L."/>
            <person name="Vesth T.C."/>
            <person name="Theobald S."/>
            <person name="Frisvad J.C."/>
            <person name="Larsen T.O."/>
            <person name="Kjaerboelling I."/>
            <person name="Rothschild-Mancinelli K."/>
            <person name="Lyhne E.K."/>
            <person name="Kogle M.E."/>
            <person name="Barry K."/>
            <person name="Clum A."/>
            <person name="Na H."/>
            <person name="Ledsgaard L."/>
            <person name="Lin J."/>
            <person name="Lipzen A."/>
            <person name="Kuo A."/>
            <person name="Riley R."/>
            <person name="Mondo S."/>
            <person name="Labutti K."/>
            <person name="Haridas S."/>
            <person name="Pangalinan J."/>
            <person name="Salamov A.A."/>
            <person name="Simmons B.A."/>
            <person name="Magnuson J.K."/>
            <person name="Chen J."/>
            <person name="Drula E."/>
            <person name="Henrissat B."/>
            <person name="Wiebenga A."/>
            <person name="Lubbers R.J."/>
            <person name="Gomes A.C."/>
            <person name="Makela M.R."/>
            <person name="Stajich J."/>
            <person name="Grigoriev I.V."/>
            <person name="Mortensen U.H."/>
            <person name="De Vries R.P."/>
            <person name="Baker S.E."/>
            <person name="Andersen M.R."/>
        </authorList>
    </citation>
    <scope>NUCLEOTIDE SEQUENCE [LARGE SCALE GENOMIC DNA]</scope>
    <source>
        <strain evidence="4 5">CBS 588.65</strain>
    </source>
</reference>
<dbReference type="InterPro" id="IPR036291">
    <property type="entry name" value="NAD(P)-bd_dom_sf"/>
</dbReference>
<comment type="caution">
    <text evidence="4">The sequence shown here is derived from an EMBL/GenBank/DDBJ whole genome shotgun (WGS) entry which is preliminary data.</text>
</comment>
<evidence type="ECO:0000256" key="1">
    <source>
        <dbReference type="ARBA" id="ARBA00006484"/>
    </source>
</evidence>